<dbReference type="Pfam" id="PF01895">
    <property type="entry name" value="PhoU"/>
    <property type="match status" value="1"/>
</dbReference>
<dbReference type="InterPro" id="IPR026022">
    <property type="entry name" value="PhoU_dom"/>
</dbReference>
<dbReference type="InterPro" id="IPR038078">
    <property type="entry name" value="PhoU-like_sf"/>
</dbReference>
<dbReference type="AlphaFoldDB" id="A0A918S0I9"/>
<keyword evidence="9" id="KW-1185">Reference proteome</keyword>
<sequence>MNLYLVLLHLAGAITLLLWAVRMVRTGVERSQQPALKRLLRRNGGGGLRAAAIGAAIAVLLQSSTAVAMLAAGFAAAGTLTLATGLTLMLGADLGSALVVQILSVELTWLVPLLLVAGGWAFFRGGSRKFRQGGRILMGIALILVSLQMIGEATEPLRASALLPGVVGYLASDFVTAFLIAAAFTWLVHSSVAAILLFATFAVQGLVPSELGVSLILGANVGGGLIAMGLTRNSVVAARRIALGNLVFRGSFAVAGLLVYHYLQPSLTLLGGETARQMINLHLAFNALLLALCLPLTGLMSRLVSRLIPEHEQPEEAQLVLTSSRLDRSVISQPTLALASAKRELLRMAEIIERMITPMMDLYETGDPVQIKQVKKLEEAVDRAQSDIKLYLAQISYPEDMRDEARRGQELANFAINLEYVGDAISKTLVKLAETRRDQNLKFSAAGWRELNELHYRVMQNMQLALNVLMSEDPESARLLLEEKDAMRSAERASAVGHLQRLRDGAAQSIETSNIHLETVRALKTINSLFASVAYPILSQNGDLLDSRLVEQSSRGEM</sequence>
<evidence type="ECO:0000313" key="9">
    <source>
        <dbReference type="Proteomes" id="UP000646579"/>
    </source>
</evidence>
<accession>A0A918S0I9</accession>
<feature type="transmembrane region" description="Helical" evidence="6">
    <location>
        <begin position="135"/>
        <end position="151"/>
    </location>
</feature>
<dbReference type="NCBIfam" id="NF037997">
    <property type="entry name" value="Na_Pi_symport"/>
    <property type="match status" value="1"/>
</dbReference>
<organism evidence="8 9">
    <name type="scientific">Devosia pacifica</name>
    <dbReference type="NCBI Taxonomy" id="1335967"/>
    <lineage>
        <taxon>Bacteria</taxon>
        <taxon>Pseudomonadati</taxon>
        <taxon>Pseudomonadota</taxon>
        <taxon>Alphaproteobacteria</taxon>
        <taxon>Hyphomicrobiales</taxon>
        <taxon>Devosiaceae</taxon>
        <taxon>Devosia</taxon>
    </lineage>
</organism>
<comment type="subcellular location">
    <subcellularLocation>
        <location evidence="1">Cell membrane</location>
        <topology evidence="1">Multi-pass membrane protein</topology>
    </subcellularLocation>
</comment>
<feature type="transmembrane region" description="Helical" evidence="6">
    <location>
        <begin position="68"/>
        <end position="92"/>
    </location>
</feature>
<comment type="caution">
    <text evidence="8">The sequence shown here is derived from an EMBL/GenBank/DDBJ whole genome shotgun (WGS) entry which is preliminary data.</text>
</comment>
<feature type="transmembrane region" description="Helical" evidence="6">
    <location>
        <begin position="186"/>
        <end position="207"/>
    </location>
</feature>
<feature type="transmembrane region" description="Helical" evidence="6">
    <location>
        <begin position="242"/>
        <end position="263"/>
    </location>
</feature>
<keyword evidence="5 6" id="KW-0472">Membrane</keyword>
<gene>
    <name evidence="8" type="ORF">GCM10007989_08540</name>
</gene>
<feature type="domain" description="PhoU" evidence="7">
    <location>
        <begin position="345"/>
        <end position="426"/>
    </location>
</feature>
<evidence type="ECO:0000256" key="4">
    <source>
        <dbReference type="ARBA" id="ARBA00022989"/>
    </source>
</evidence>
<dbReference type="Gene3D" id="1.20.58.220">
    <property type="entry name" value="Phosphate transport system protein phou homolog 2, domain 2"/>
    <property type="match status" value="1"/>
</dbReference>
<dbReference type="Pfam" id="PF02690">
    <property type="entry name" value="Na_Pi_cotrans"/>
    <property type="match status" value="1"/>
</dbReference>
<feature type="transmembrane region" description="Helical" evidence="6">
    <location>
        <begin position="213"/>
        <end position="230"/>
    </location>
</feature>
<feature type="transmembrane region" description="Helical" evidence="6">
    <location>
        <begin position="157"/>
        <end position="179"/>
    </location>
</feature>
<dbReference type="GO" id="GO:0005886">
    <property type="term" value="C:plasma membrane"/>
    <property type="evidence" value="ECO:0007669"/>
    <property type="project" value="UniProtKB-SubCell"/>
</dbReference>
<proteinExistence type="predicted"/>
<dbReference type="PANTHER" id="PTHR10010:SF46">
    <property type="entry name" value="SODIUM-DEPENDENT PHOSPHATE TRANSPORT PROTEIN 2B"/>
    <property type="match status" value="1"/>
</dbReference>
<feature type="transmembrane region" description="Helical" evidence="6">
    <location>
        <begin position="283"/>
        <end position="304"/>
    </location>
</feature>
<dbReference type="InterPro" id="IPR003841">
    <property type="entry name" value="Na/Pi_transpt"/>
</dbReference>
<reference evidence="8" key="2">
    <citation type="submission" date="2020-09" db="EMBL/GenBank/DDBJ databases">
        <authorList>
            <person name="Sun Q."/>
            <person name="Kim S."/>
        </authorList>
    </citation>
    <scope>NUCLEOTIDE SEQUENCE</scope>
    <source>
        <strain evidence="8">KCTC 32437</strain>
    </source>
</reference>
<dbReference type="GO" id="GO:0005436">
    <property type="term" value="F:sodium:phosphate symporter activity"/>
    <property type="evidence" value="ECO:0007669"/>
    <property type="project" value="InterPro"/>
</dbReference>
<evidence type="ECO:0000313" key="8">
    <source>
        <dbReference type="EMBL" id="GHA15924.1"/>
    </source>
</evidence>
<dbReference type="SUPFAM" id="SSF109755">
    <property type="entry name" value="PhoU-like"/>
    <property type="match status" value="1"/>
</dbReference>
<dbReference type="GO" id="GO:0044341">
    <property type="term" value="P:sodium-dependent phosphate transport"/>
    <property type="evidence" value="ECO:0007669"/>
    <property type="project" value="InterPro"/>
</dbReference>
<evidence type="ECO:0000256" key="6">
    <source>
        <dbReference type="SAM" id="Phobius"/>
    </source>
</evidence>
<dbReference type="RefSeq" id="WP_189423715.1">
    <property type="nucleotide sequence ID" value="NZ_BMZE01000001.1"/>
</dbReference>
<evidence type="ECO:0000256" key="1">
    <source>
        <dbReference type="ARBA" id="ARBA00004651"/>
    </source>
</evidence>
<evidence type="ECO:0000259" key="7">
    <source>
        <dbReference type="Pfam" id="PF01895"/>
    </source>
</evidence>
<keyword evidence="2" id="KW-1003">Cell membrane</keyword>
<dbReference type="EMBL" id="BMZE01000001">
    <property type="protein sequence ID" value="GHA15924.1"/>
    <property type="molecule type" value="Genomic_DNA"/>
</dbReference>
<evidence type="ECO:0000256" key="3">
    <source>
        <dbReference type="ARBA" id="ARBA00022692"/>
    </source>
</evidence>
<feature type="transmembrane region" description="Helical" evidence="6">
    <location>
        <begin position="98"/>
        <end position="123"/>
    </location>
</feature>
<evidence type="ECO:0000256" key="5">
    <source>
        <dbReference type="ARBA" id="ARBA00023136"/>
    </source>
</evidence>
<dbReference type="PANTHER" id="PTHR10010">
    <property type="entry name" value="SOLUTE CARRIER FAMILY 34 SODIUM PHOSPHATE , MEMBER 2-RELATED"/>
    <property type="match status" value="1"/>
</dbReference>
<reference evidence="8" key="1">
    <citation type="journal article" date="2014" name="Int. J. Syst. Evol. Microbiol.">
        <title>Complete genome sequence of Corynebacterium casei LMG S-19264T (=DSM 44701T), isolated from a smear-ripened cheese.</title>
        <authorList>
            <consortium name="US DOE Joint Genome Institute (JGI-PGF)"/>
            <person name="Walter F."/>
            <person name="Albersmeier A."/>
            <person name="Kalinowski J."/>
            <person name="Ruckert C."/>
        </authorList>
    </citation>
    <scope>NUCLEOTIDE SEQUENCE</scope>
    <source>
        <strain evidence="8">KCTC 32437</strain>
    </source>
</reference>
<evidence type="ECO:0000256" key="2">
    <source>
        <dbReference type="ARBA" id="ARBA00022475"/>
    </source>
</evidence>
<protein>
    <submittedName>
        <fullName evidence="8">Na+/cotransporter</fullName>
    </submittedName>
</protein>
<dbReference type="Proteomes" id="UP000646579">
    <property type="component" value="Unassembled WGS sequence"/>
</dbReference>
<keyword evidence="4 6" id="KW-1133">Transmembrane helix</keyword>
<name>A0A918S0I9_9HYPH</name>
<keyword evidence="3 6" id="KW-0812">Transmembrane</keyword>